<keyword evidence="3" id="KW-1185">Reference proteome</keyword>
<evidence type="ECO:0000259" key="1">
    <source>
        <dbReference type="Pfam" id="PF01425"/>
    </source>
</evidence>
<name>A0ABQ2F2J4_9DEIO</name>
<dbReference type="InterPro" id="IPR023631">
    <property type="entry name" value="Amidase_dom"/>
</dbReference>
<reference evidence="3" key="1">
    <citation type="journal article" date="2019" name="Int. J. Syst. Evol. Microbiol.">
        <title>The Global Catalogue of Microorganisms (GCM) 10K type strain sequencing project: providing services to taxonomists for standard genome sequencing and annotation.</title>
        <authorList>
            <consortium name="The Broad Institute Genomics Platform"/>
            <consortium name="The Broad Institute Genome Sequencing Center for Infectious Disease"/>
            <person name="Wu L."/>
            <person name="Ma J."/>
        </authorList>
    </citation>
    <scope>NUCLEOTIDE SEQUENCE [LARGE SCALE GENOMIC DNA]</scope>
    <source>
        <strain evidence="3">JCM 30331</strain>
    </source>
</reference>
<feature type="domain" description="Amidase" evidence="1">
    <location>
        <begin position="2"/>
        <end position="90"/>
    </location>
</feature>
<dbReference type="InterPro" id="IPR052739">
    <property type="entry name" value="FAAH2"/>
</dbReference>
<organism evidence="2 3">
    <name type="scientific">Deinococcus malanensis</name>
    <dbReference type="NCBI Taxonomy" id="1706855"/>
    <lineage>
        <taxon>Bacteria</taxon>
        <taxon>Thermotogati</taxon>
        <taxon>Deinococcota</taxon>
        <taxon>Deinococci</taxon>
        <taxon>Deinococcales</taxon>
        <taxon>Deinococcaceae</taxon>
        <taxon>Deinococcus</taxon>
    </lineage>
</organism>
<gene>
    <name evidence="2" type="ORF">GCM10008955_41760</name>
</gene>
<proteinExistence type="predicted"/>
<dbReference type="EMBL" id="BMPP01000043">
    <property type="protein sequence ID" value="GGK43674.1"/>
    <property type="molecule type" value="Genomic_DNA"/>
</dbReference>
<protein>
    <recommendedName>
        <fullName evidence="1">Amidase domain-containing protein</fullName>
    </recommendedName>
</protein>
<comment type="caution">
    <text evidence="2">The sequence shown here is derived from an EMBL/GenBank/DDBJ whole genome shotgun (WGS) entry which is preliminary data.</text>
</comment>
<sequence>MELLELHLARIERLNPALNAVVTLDVEQARQTAHQADEARSRGVNLPLLCLPFTVKDVLETAGLRTTAGFPPLSEHVPVTDAPAVARLRARVAY</sequence>
<dbReference type="Pfam" id="PF01425">
    <property type="entry name" value="Amidase"/>
    <property type="match status" value="1"/>
</dbReference>
<accession>A0ABQ2F2J4</accession>
<dbReference type="InterPro" id="IPR036928">
    <property type="entry name" value="AS_sf"/>
</dbReference>
<dbReference type="Gene3D" id="3.90.1300.10">
    <property type="entry name" value="Amidase signature (AS) domain"/>
    <property type="match status" value="1"/>
</dbReference>
<evidence type="ECO:0000313" key="3">
    <source>
        <dbReference type="Proteomes" id="UP000647587"/>
    </source>
</evidence>
<evidence type="ECO:0000313" key="2">
    <source>
        <dbReference type="EMBL" id="GGK43674.1"/>
    </source>
</evidence>
<dbReference type="Proteomes" id="UP000647587">
    <property type="component" value="Unassembled WGS sequence"/>
</dbReference>
<dbReference type="SUPFAM" id="SSF75304">
    <property type="entry name" value="Amidase signature (AS) enzymes"/>
    <property type="match status" value="1"/>
</dbReference>
<dbReference type="PANTHER" id="PTHR43372">
    <property type="entry name" value="FATTY-ACID AMIDE HYDROLASE"/>
    <property type="match status" value="1"/>
</dbReference>
<dbReference type="PANTHER" id="PTHR43372:SF4">
    <property type="entry name" value="FATTY-ACID AMIDE HYDROLASE 2"/>
    <property type="match status" value="1"/>
</dbReference>